<dbReference type="InterPro" id="IPR051689">
    <property type="entry name" value="Sterol_desaturase/TMEM195"/>
</dbReference>
<sequence>MKLAHRWSHEYNFAWAAHSVHHNSENFNLSTALRQSAFQRYTINNVFIYCFFFFFFPKGEYKNKTKQKTSTYKCACENCELNSIVCNILERATKCMLQFWIHTQYVRELGPLEYIINTPRQHKNHHSRAPAVCNTNYAGVLSIWDQLFGTFDLQSVPNMFGTIDIYIYINIFFNFVLNLDKPDTFDPITLQFRNFGKLFSRMWQKKGIWAKLQVLGRYGRFEIDTCMDDHVHEPAISFVFLLLDYLCLSKSFRLMPILPTRLMYSLYLLGSLSSLGQYLNKQHWSRFSEMLRYALSLFVLCFANTKHKSMWQGTAAHWIVHKCQQSKHSILWKMAKFVFIAWSVTALLHLYTQKKDGEHVHLTIQNCKNGQKKEPENIVKHQKK</sequence>
<dbReference type="PANTHER" id="PTHR21624:SF1">
    <property type="entry name" value="ALKYLGLYCEROL MONOOXYGENASE"/>
    <property type="match status" value="1"/>
</dbReference>
<comment type="subcellular location">
    <subcellularLocation>
        <location evidence="1">Endomembrane system</location>
        <topology evidence="1">Multi-pass membrane protein</topology>
    </subcellularLocation>
</comment>
<evidence type="ECO:0000256" key="1">
    <source>
        <dbReference type="ARBA" id="ARBA00004127"/>
    </source>
</evidence>
<keyword evidence="6" id="KW-0472">Membrane</keyword>
<evidence type="ECO:0000313" key="9">
    <source>
        <dbReference type="Proteomes" id="UP000023152"/>
    </source>
</evidence>
<dbReference type="GO" id="GO:0016020">
    <property type="term" value="C:membrane"/>
    <property type="evidence" value="ECO:0007669"/>
    <property type="project" value="GOC"/>
</dbReference>
<dbReference type="GO" id="GO:0006643">
    <property type="term" value="P:membrane lipid metabolic process"/>
    <property type="evidence" value="ECO:0007669"/>
    <property type="project" value="TreeGrafter"/>
</dbReference>
<feature type="domain" description="Fatty acid hydroxylase" evidence="7">
    <location>
        <begin position="4"/>
        <end position="150"/>
    </location>
</feature>
<proteinExistence type="predicted"/>
<dbReference type="OrthoDB" id="6354873at2759"/>
<dbReference type="Pfam" id="PF04116">
    <property type="entry name" value="FA_hydroxylase"/>
    <property type="match status" value="1"/>
</dbReference>
<dbReference type="PANTHER" id="PTHR21624">
    <property type="entry name" value="STEROL DESATURASE-RELATED PROTEIN"/>
    <property type="match status" value="1"/>
</dbReference>
<evidence type="ECO:0000256" key="2">
    <source>
        <dbReference type="ARBA" id="ARBA00022692"/>
    </source>
</evidence>
<name>X6N6J0_RETFI</name>
<keyword evidence="3" id="KW-1133">Transmembrane helix</keyword>
<dbReference type="GO" id="GO:0005783">
    <property type="term" value="C:endoplasmic reticulum"/>
    <property type="evidence" value="ECO:0007669"/>
    <property type="project" value="TreeGrafter"/>
</dbReference>
<evidence type="ECO:0000259" key="7">
    <source>
        <dbReference type="Pfam" id="PF04116"/>
    </source>
</evidence>
<accession>X6N6J0</accession>
<keyword evidence="9" id="KW-1185">Reference proteome</keyword>
<dbReference type="GO" id="GO:0008610">
    <property type="term" value="P:lipid biosynthetic process"/>
    <property type="evidence" value="ECO:0007669"/>
    <property type="project" value="InterPro"/>
</dbReference>
<evidence type="ECO:0000313" key="8">
    <source>
        <dbReference type="EMBL" id="ETO21563.1"/>
    </source>
</evidence>
<evidence type="ECO:0000256" key="3">
    <source>
        <dbReference type="ARBA" id="ARBA00022989"/>
    </source>
</evidence>
<dbReference type="AlphaFoldDB" id="X6N6J0"/>
<evidence type="ECO:0000256" key="5">
    <source>
        <dbReference type="ARBA" id="ARBA00023098"/>
    </source>
</evidence>
<keyword evidence="4" id="KW-0560">Oxidoreductase</keyword>
<gene>
    <name evidence="8" type="ORF">RFI_15645</name>
</gene>
<keyword evidence="5" id="KW-0443">Lipid metabolism</keyword>
<dbReference type="InterPro" id="IPR006694">
    <property type="entry name" value="Fatty_acid_hydroxylase"/>
</dbReference>
<evidence type="ECO:0000256" key="6">
    <source>
        <dbReference type="ARBA" id="ARBA00023136"/>
    </source>
</evidence>
<keyword evidence="2" id="KW-0812">Transmembrane</keyword>
<organism evidence="8 9">
    <name type="scientific">Reticulomyxa filosa</name>
    <dbReference type="NCBI Taxonomy" id="46433"/>
    <lineage>
        <taxon>Eukaryota</taxon>
        <taxon>Sar</taxon>
        <taxon>Rhizaria</taxon>
        <taxon>Retaria</taxon>
        <taxon>Foraminifera</taxon>
        <taxon>Monothalamids</taxon>
        <taxon>Reticulomyxidae</taxon>
        <taxon>Reticulomyxa</taxon>
    </lineage>
</organism>
<dbReference type="GO" id="GO:0005506">
    <property type="term" value="F:iron ion binding"/>
    <property type="evidence" value="ECO:0007669"/>
    <property type="project" value="InterPro"/>
</dbReference>
<dbReference type="Proteomes" id="UP000023152">
    <property type="component" value="Unassembled WGS sequence"/>
</dbReference>
<reference evidence="8 9" key="1">
    <citation type="journal article" date="2013" name="Curr. Biol.">
        <title>The Genome of the Foraminiferan Reticulomyxa filosa.</title>
        <authorList>
            <person name="Glockner G."/>
            <person name="Hulsmann N."/>
            <person name="Schleicher M."/>
            <person name="Noegel A.A."/>
            <person name="Eichinger L."/>
            <person name="Gallinger C."/>
            <person name="Pawlowski J."/>
            <person name="Sierra R."/>
            <person name="Euteneuer U."/>
            <person name="Pillet L."/>
            <person name="Moustafa A."/>
            <person name="Platzer M."/>
            <person name="Groth M."/>
            <person name="Szafranski K."/>
            <person name="Schliwa M."/>
        </authorList>
    </citation>
    <scope>NUCLEOTIDE SEQUENCE [LARGE SCALE GENOMIC DNA]</scope>
</reference>
<comment type="caution">
    <text evidence="8">The sequence shown here is derived from an EMBL/GenBank/DDBJ whole genome shotgun (WGS) entry which is preliminary data.</text>
</comment>
<protein>
    <recommendedName>
        <fullName evidence="7">Fatty acid hydroxylase domain-containing protein</fullName>
    </recommendedName>
</protein>
<dbReference type="GO" id="GO:0050479">
    <property type="term" value="F:glyceryl-ether monooxygenase activity"/>
    <property type="evidence" value="ECO:0007669"/>
    <property type="project" value="TreeGrafter"/>
</dbReference>
<dbReference type="EMBL" id="ASPP01011507">
    <property type="protein sequence ID" value="ETO21563.1"/>
    <property type="molecule type" value="Genomic_DNA"/>
</dbReference>
<evidence type="ECO:0000256" key="4">
    <source>
        <dbReference type="ARBA" id="ARBA00023002"/>
    </source>
</evidence>